<dbReference type="InterPro" id="IPR050391">
    <property type="entry name" value="Mito_Metabolite_Transporter"/>
</dbReference>
<evidence type="ECO:0000256" key="4">
    <source>
        <dbReference type="ARBA" id="ARBA00022692"/>
    </source>
</evidence>
<reference evidence="13" key="1">
    <citation type="submission" date="2021-01" db="EMBL/GenBank/DDBJ databases">
        <authorList>
            <person name="Bezrukov I."/>
        </authorList>
    </citation>
    <scope>NUCLEOTIDE SEQUENCE</scope>
</reference>
<evidence type="ECO:0000313" key="13">
    <source>
        <dbReference type="EMBL" id="CAE6092676.1"/>
    </source>
</evidence>
<dbReference type="Pfam" id="PF00153">
    <property type="entry name" value="Mito_carr"/>
    <property type="match status" value="4"/>
</dbReference>
<dbReference type="Gene3D" id="1.50.40.10">
    <property type="entry name" value="Mitochondrial carrier domain"/>
    <property type="match status" value="1"/>
</dbReference>
<gene>
    <name evidence="13" type="ORF">AARE701A_LOCUS14842</name>
</gene>
<dbReference type="PROSITE" id="PS50920">
    <property type="entry name" value="SOLCAR"/>
    <property type="match status" value="3"/>
</dbReference>
<name>A0A8S2AJM3_ARAAE</name>
<feature type="repeat" description="Solcar" evidence="11">
    <location>
        <begin position="4"/>
        <end position="137"/>
    </location>
</feature>
<accession>A0A8S2AJM3</accession>
<dbReference type="Proteomes" id="UP000682877">
    <property type="component" value="Chromosome 6"/>
</dbReference>
<dbReference type="PRINTS" id="PR00926">
    <property type="entry name" value="MITOCARRIER"/>
</dbReference>
<evidence type="ECO:0000256" key="5">
    <source>
        <dbReference type="ARBA" id="ARBA00022737"/>
    </source>
</evidence>
<dbReference type="PANTHER" id="PTHR45618">
    <property type="entry name" value="MITOCHONDRIAL DICARBOXYLATE CARRIER-RELATED"/>
    <property type="match status" value="1"/>
</dbReference>
<dbReference type="AlphaFoldDB" id="A0A8S2AJM3"/>
<evidence type="ECO:0000256" key="12">
    <source>
        <dbReference type="RuleBase" id="RU000488"/>
    </source>
</evidence>
<evidence type="ECO:0000256" key="3">
    <source>
        <dbReference type="ARBA" id="ARBA00022448"/>
    </source>
</evidence>
<keyword evidence="8" id="KW-0346">Stress response</keyword>
<dbReference type="InterPro" id="IPR018108">
    <property type="entry name" value="MCP_transmembrane"/>
</dbReference>
<dbReference type="SUPFAM" id="SSF103506">
    <property type="entry name" value="Mitochondrial carrier"/>
    <property type="match status" value="1"/>
</dbReference>
<comment type="subcellular location">
    <subcellularLocation>
        <location evidence="1">Mitochondrion inner membrane</location>
        <topology evidence="1">Multi-pass membrane protein</topology>
    </subcellularLocation>
</comment>
<evidence type="ECO:0000313" key="14">
    <source>
        <dbReference type="Proteomes" id="UP000682877"/>
    </source>
</evidence>
<keyword evidence="7" id="KW-1133">Transmembrane helix</keyword>
<evidence type="ECO:0000256" key="9">
    <source>
        <dbReference type="ARBA" id="ARBA00023128"/>
    </source>
</evidence>
<evidence type="ECO:0000256" key="1">
    <source>
        <dbReference type="ARBA" id="ARBA00004448"/>
    </source>
</evidence>
<evidence type="ECO:0000256" key="11">
    <source>
        <dbReference type="PROSITE-ProRule" id="PRU00282"/>
    </source>
</evidence>
<feature type="repeat" description="Solcar" evidence="11">
    <location>
        <begin position="146"/>
        <end position="237"/>
    </location>
</feature>
<organism evidence="13 14">
    <name type="scientific">Arabidopsis arenosa</name>
    <name type="common">Sand rock-cress</name>
    <name type="synonym">Cardaminopsis arenosa</name>
    <dbReference type="NCBI Taxonomy" id="38785"/>
    <lineage>
        <taxon>Eukaryota</taxon>
        <taxon>Viridiplantae</taxon>
        <taxon>Streptophyta</taxon>
        <taxon>Embryophyta</taxon>
        <taxon>Tracheophyta</taxon>
        <taxon>Spermatophyta</taxon>
        <taxon>Magnoliopsida</taxon>
        <taxon>eudicotyledons</taxon>
        <taxon>Gunneridae</taxon>
        <taxon>Pentapetalae</taxon>
        <taxon>rosids</taxon>
        <taxon>malvids</taxon>
        <taxon>Brassicales</taxon>
        <taxon>Brassicaceae</taxon>
        <taxon>Camelineae</taxon>
        <taxon>Arabidopsis</taxon>
    </lineage>
</organism>
<evidence type="ECO:0000256" key="2">
    <source>
        <dbReference type="ARBA" id="ARBA00006375"/>
    </source>
</evidence>
<dbReference type="GO" id="GO:0006839">
    <property type="term" value="P:mitochondrial transport"/>
    <property type="evidence" value="ECO:0007669"/>
    <property type="project" value="UniProtKB-ARBA"/>
</dbReference>
<dbReference type="InterPro" id="IPR023395">
    <property type="entry name" value="MCP_dom_sf"/>
</dbReference>
<evidence type="ECO:0000256" key="7">
    <source>
        <dbReference type="ARBA" id="ARBA00022989"/>
    </source>
</evidence>
<sequence>MGFKPFLEGGIAAIIAGALTHPLDLIKVRMQLQGEHSNFSLDQSPNPNLVLDHNLPVKPYRPVFALDSLIGSISLLPSSIHAPSSSTRSVMTPFAVGAHIVKTEGPAALFSGVSATILRQMLYSATRMGIYDFLKRRWTDRLTGNFPLVTKITAGLIAGAVGSVVGNPADVAMVRMQADGSLPINRRRNYKSVVDALERIARQEGISSLWRGSWLTVNRAMIVTASQLATYDHVKEILVAGGRGTPGGIGTHVAASFAAGIVAAVASNPIDVVKTRMMNADKENYGGPLDCAVKMVAEEGPMALYKGLVPTATRQGPFTMILFLTLEQVRGLLKDVKF</sequence>
<dbReference type="GO" id="GO:0005310">
    <property type="term" value="F:dicarboxylic acid transmembrane transporter activity"/>
    <property type="evidence" value="ECO:0007669"/>
    <property type="project" value="UniProtKB-ARBA"/>
</dbReference>
<dbReference type="GO" id="GO:0005743">
    <property type="term" value="C:mitochondrial inner membrane"/>
    <property type="evidence" value="ECO:0007669"/>
    <property type="project" value="UniProtKB-SubCell"/>
</dbReference>
<keyword evidence="9" id="KW-0496">Mitochondrion</keyword>
<feature type="repeat" description="Solcar" evidence="11">
    <location>
        <begin position="247"/>
        <end position="332"/>
    </location>
</feature>
<protein>
    <submittedName>
        <fullName evidence="13">Uncharacterized protein</fullName>
    </submittedName>
</protein>
<keyword evidence="4 11" id="KW-0812">Transmembrane</keyword>
<keyword evidence="14" id="KW-1185">Reference proteome</keyword>
<keyword evidence="5" id="KW-0677">Repeat</keyword>
<proteinExistence type="inferred from homology"/>
<dbReference type="InterPro" id="IPR002067">
    <property type="entry name" value="MCP"/>
</dbReference>
<keyword evidence="6" id="KW-0999">Mitochondrion inner membrane</keyword>
<dbReference type="EMBL" id="LR999456">
    <property type="protein sequence ID" value="CAE6092676.1"/>
    <property type="molecule type" value="Genomic_DNA"/>
</dbReference>
<keyword evidence="3 12" id="KW-0813">Transport</keyword>
<evidence type="ECO:0000256" key="8">
    <source>
        <dbReference type="ARBA" id="ARBA00023016"/>
    </source>
</evidence>
<comment type="similarity">
    <text evidence="2 12">Belongs to the mitochondrial carrier (TC 2.A.29) family.</text>
</comment>
<dbReference type="FunFam" id="1.50.40.10:FF:000030">
    <property type="entry name" value="Mitochondrial uncoupling protein 5"/>
    <property type="match status" value="1"/>
</dbReference>
<keyword evidence="10 11" id="KW-0472">Membrane</keyword>
<evidence type="ECO:0000256" key="10">
    <source>
        <dbReference type="ARBA" id="ARBA00023136"/>
    </source>
</evidence>
<evidence type="ECO:0000256" key="6">
    <source>
        <dbReference type="ARBA" id="ARBA00022792"/>
    </source>
</evidence>